<reference evidence="2" key="1">
    <citation type="journal article" date="2013" name="Nat. Genet.">
        <title>The Capsella rubella genome and the genomic consequences of rapid mating system evolution.</title>
        <authorList>
            <person name="Slotte T."/>
            <person name="Hazzouri K.M."/>
            <person name="Agren J.A."/>
            <person name="Koenig D."/>
            <person name="Maumus F."/>
            <person name="Guo Y.L."/>
            <person name="Steige K."/>
            <person name="Platts A.E."/>
            <person name="Escobar J.S."/>
            <person name="Newman L.K."/>
            <person name="Wang W."/>
            <person name="Mandakova T."/>
            <person name="Vello E."/>
            <person name="Smith L.M."/>
            <person name="Henz S.R."/>
            <person name="Steffen J."/>
            <person name="Takuno S."/>
            <person name="Brandvain Y."/>
            <person name="Coop G."/>
            <person name="Andolfatto P."/>
            <person name="Hu T.T."/>
            <person name="Blanchette M."/>
            <person name="Clark R.M."/>
            <person name="Quesneville H."/>
            <person name="Nordborg M."/>
            <person name="Gaut B.S."/>
            <person name="Lysak M.A."/>
            <person name="Jenkins J."/>
            <person name="Grimwood J."/>
            <person name="Chapman J."/>
            <person name="Prochnik S."/>
            <person name="Shu S."/>
            <person name="Rokhsar D."/>
            <person name="Schmutz J."/>
            <person name="Weigel D."/>
            <person name="Wright S.I."/>
        </authorList>
    </citation>
    <scope>NUCLEOTIDE SEQUENCE [LARGE SCALE GENOMIC DNA]</scope>
    <source>
        <strain evidence="2">cv. Monte Gargano</strain>
    </source>
</reference>
<protein>
    <submittedName>
        <fullName evidence="1">Uncharacterized protein</fullName>
    </submittedName>
</protein>
<dbReference type="AlphaFoldDB" id="R0GN12"/>
<name>R0GN12_9BRAS</name>
<organism evidence="1 2">
    <name type="scientific">Capsella rubella</name>
    <dbReference type="NCBI Taxonomy" id="81985"/>
    <lineage>
        <taxon>Eukaryota</taxon>
        <taxon>Viridiplantae</taxon>
        <taxon>Streptophyta</taxon>
        <taxon>Embryophyta</taxon>
        <taxon>Tracheophyta</taxon>
        <taxon>Spermatophyta</taxon>
        <taxon>Magnoliopsida</taxon>
        <taxon>eudicotyledons</taxon>
        <taxon>Gunneridae</taxon>
        <taxon>Pentapetalae</taxon>
        <taxon>rosids</taxon>
        <taxon>malvids</taxon>
        <taxon>Brassicales</taxon>
        <taxon>Brassicaceae</taxon>
        <taxon>Camelineae</taxon>
        <taxon>Capsella</taxon>
    </lineage>
</organism>
<feature type="non-terminal residue" evidence="1">
    <location>
        <position position="1"/>
    </location>
</feature>
<evidence type="ECO:0000313" key="2">
    <source>
        <dbReference type="Proteomes" id="UP000029121"/>
    </source>
</evidence>
<gene>
    <name evidence="1" type="ORF">CARUB_v10010480mg</name>
</gene>
<keyword evidence="2" id="KW-1185">Reference proteome</keyword>
<accession>R0GN12</accession>
<proteinExistence type="predicted"/>
<dbReference type="STRING" id="81985.R0GN12"/>
<dbReference type="EMBL" id="KB870805">
    <property type="protein sequence ID" value="EOA37156.1"/>
    <property type="molecule type" value="Genomic_DNA"/>
</dbReference>
<evidence type="ECO:0000313" key="1">
    <source>
        <dbReference type="EMBL" id="EOA37156.1"/>
    </source>
</evidence>
<sequence>GNLTTRCSQVHLKLLPHTVKMLIVSPEFNCSNEMLSVSLPHSMHLLLPLPLTSSVINTNSFSALSGLERLKEQQMLGLDTLMIVYNAFKQNIHEDPNWCCENLHQNLQAMLDSKLVRIMSRFNLKRCSTHFNYYINVVHLHPSNCLDHKPEWVSSYISPHETCPQEAL</sequence>
<dbReference type="eggNOG" id="KOG0925">
    <property type="taxonomic scope" value="Eukaryota"/>
</dbReference>
<dbReference type="Proteomes" id="UP000029121">
    <property type="component" value="Unassembled WGS sequence"/>
</dbReference>